<keyword evidence="11" id="KW-1185">Reference proteome</keyword>
<dbReference type="PANTHER" id="PTHR43576:SF2">
    <property type="entry name" value="INTRACELLULAR EXO-ALPHA-L-ARABINOFURANOSIDASE 2"/>
    <property type="match status" value="1"/>
</dbReference>
<dbReference type="GO" id="GO:0000272">
    <property type="term" value="P:polysaccharide catabolic process"/>
    <property type="evidence" value="ECO:0007669"/>
    <property type="project" value="TreeGrafter"/>
</dbReference>
<dbReference type="GO" id="GO:0046556">
    <property type="term" value="F:alpha-L-arabinofuranosidase activity"/>
    <property type="evidence" value="ECO:0007669"/>
    <property type="project" value="UniProtKB-EC"/>
</dbReference>
<dbReference type="AlphaFoldDB" id="A0A399RT97"/>
<dbReference type="PANTHER" id="PTHR43576">
    <property type="entry name" value="ALPHA-L-ARABINOFURANOSIDASE C-RELATED"/>
    <property type="match status" value="1"/>
</dbReference>
<dbReference type="EC" id="3.2.1.55" evidence="4"/>
<organism evidence="10 11">
    <name type="scientific">Henriciella mobilis</name>
    <dbReference type="NCBI Taxonomy" id="2305467"/>
    <lineage>
        <taxon>Bacteria</taxon>
        <taxon>Pseudomonadati</taxon>
        <taxon>Pseudomonadota</taxon>
        <taxon>Alphaproteobacteria</taxon>
        <taxon>Hyphomonadales</taxon>
        <taxon>Hyphomonadaceae</taxon>
        <taxon>Henriciella</taxon>
    </lineage>
</organism>
<evidence type="ECO:0000313" key="10">
    <source>
        <dbReference type="EMBL" id="RIJ32705.1"/>
    </source>
</evidence>
<sequence length="505" mass="54938">MIRSALLAASMIALSACATIEAQTRATVDPSSPIGTIAPEVYGQFLEHLGAQPYGSIWVGEDSDIPNTDGIRDDVFAALDKLDIPVIRWPGGCYSDRYYWRDGIGERALRTNAAWGGTLEPNTFGTHEFFNLAERLGAKTYLNINIGTGTPKDAADWLEYITATRGDRAEERRSNGRDEPWTVDYLAIGNETWGCGGHITPEYYADTYALYSSFAKTEGEQPKRIISGSHDENIEYSDAVLSHPYIADLAEGISVHVYSLPTGDWGAKGAAVGFPEAEWISTLSRALRMEGVITDQIAMFEEHEDLGDDFGLYVDEWGTWYDPATEDTPALYQQNTMRDAVVAALSLNIFHDHADRVAMTNIAQMVNVLQAMILTDGPDMVLTPTYHVFEMYKPFQGATALPVSYDAPDYSHGDYTIPAISLSAAKTPDGKLVVALINSDAKAAHAVDISAFGASAFTGRILTADAMDAHNTFEAPEAVTPSPFEVEGGVANLPPHSVVVLTEEQ</sequence>
<dbReference type="OrthoDB" id="9758333at2"/>
<comment type="caution">
    <text evidence="10">The sequence shown here is derived from an EMBL/GenBank/DDBJ whole genome shotgun (WGS) entry which is preliminary data.</text>
</comment>
<evidence type="ECO:0000256" key="8">
    <source>
        <dbReference type="SAM" id="SignalP"/>
    </source>
</evidence>
<accession>A0A399RT97</accession>
<dbReference type="Pfam" id="PF22848">
    <property type="entry name" value="ASD1_dom"/>
    <property type="match status" value="1"/>
</dbReference>
<dbReference type="SMART" id="SM00813">
    <property type="entry name" value="Alpha-L-AF_C"/>
    <property type="match status" value="1"/>
</dbReference>
<keyword evidence="7" id="KW-0326">Glycosidase</keyword>
<proteinExistence type="inferred from homology"/>
<gene>
    <name evidence="10" type="ORF">D1223_02300</name>
</gene>
<dbReference type="InterPro" id="IPR017853">
    <property type="entry name" value="GH"/>
</dbReference>
<keyword evidence="5" id="KW-0378">Hydrolase</keyword>
<dbReference type="EMBL" id="QWFX01000005">
    <property type="protein sequence ID" value="RIJ32705.1"/>
    <property type="molecule type" value="Genomic_DNA"/>
</dbReference>
<dbReference type="InterPro" id="IPR055235">
    <property type="entry name" value="ASD1_cat"/>
</dbReference>
<evidence type="ECO:0000256" key="1">
    <source>
        <dbReference type="ARBA" id="ARBA00001462"/>
    </source>
</evidence>
<feature type="chain" id="PRO_5017223541" description="non-reducing end alpha-L-arabinofuranosidase" evidence="8">
    <location>
        <begin position="19"/>
        <end position="505"/>
    </location>
</feature>
<dbReference type="Gene3D" id="2.60.40.1180">
    <property type="entry name" value="Golgi alpha-mannosidase II"/>
    <property type="match status" value="1"/>
</dbReference>
<keyword evidence="6" id="KW-0119">Carbohydrate metabolism</keyword>
<evidence type="ECO:0000256" key="5">
    <source>
        <dbReference type="ARBA" id="ARBA00022801"/>
    </source>
</evidence>
<dbReference type="Pfam" id="PF06964">
    <property type="entry name" value="Alpha-L-AF_C"/>
    <property type="match status" value="1"/>
</dbReference>
<evidence type="ECO:0000256" key="2">
    <source>
        <dbReference type="ARBA" id="ARBA00007186"/>
    </source>
</evidence>
<dbReference type="Proteomes" id="UP000266385">
    <property type="component" value="Unassembled WGS sequence"/>
</dbReference>
<feature type="domain" description="Alpha-L-arabinofuranosidase C-terminal" evidence="9">
    <location>
        <begin position="315"/>
        <end position="497"/>
    </location>
</feature>
<comment type="subunit">
    <text evidence="3">Homohexamer; trimer of dimers.</text>
</comment>
<keyword evidence="8" id="KW-0732">Signal</keyword>
<comment type="catalytic activity">
    <reaction evidence="1">
        <text>Hydrolysis of terminal non-reducing alpha-L-arabinofuranoside residues in alpha-L-arabinosides.</text>
        <dbReference type="EC" id="3.2.1.55"/>
    </reaction>
</comment>
<dbReference type="GO" id="GO:0046373">
    <property type="term" value="P:L-arabinose metabolic process"/>
    <property type="evidence" value="ECO:0007669"/>
    <property type="project" value="InterPro"/>
</dbReference>
<feature type="signal peptide" evidence="8">
    <location>
        <begin position="1"/>
        <end position="18"/>
    </location>
</feature>
<evidence type="ECO:0000259" key="9">
    <source>
        <dbReference type="SMART" id="SM00813"/>
    </source>
</evidence>
<evidence type="ECO:0000256" key="3">
    <source>
        <dbReference type="ARBA" id="ARBA00011165"/>
    </source>
</evidence>
<dbReference type="SUPFAM" id="SSF51011">
    <property type="entry name" value="Glycosyl hydrolase domain"/>
    <property type="match status" value="1"/>
</dbReference>
<dbReference type="SUPFAM" id="SSF51445">
    <property type="entry name" value="(Trans)glycosidases"/>
    <property type="match status" value="1"/>
</dbReference>
<evidence type="ECO:0000256" key="6">
    <source>
        <dbReference type="ARBA" id="ARBA00023277"/>
    </source>
</evidence>
<evidence type="ECO:0000313" key="11">
    <source>
        <dbReference type="Proteomes" id="UP000266385"/>
    </source>
</evidence>
<name>A0A399RT97_9PROT</name>
<evidence type="ECO:0000256" key="7">
    <source>
        <dbReference type="ARBA" id="ARBA00023295"/>
    </source>
</evidence>
<comment type="similarity">
    <text evidence="2">Belongs to the glycosyl hydrolase 51 family.</text>
</comment>
<dbReference type="PROSITE" id="PS51257">
    <property type="entry name" value="PROKAR_LIPOPROTEIN"/>
    <property type="match status" value="1"/>
</dbReference>
<dbReference type="RefSeq" id="WP_119374786.1">
    <property type="nucleotide sequence ID" value="NZ_QWFX01000005.1"/>
</dbReference>
<reference evidence="10 11" key="1">
    <citation type="submission" date="2018-08" db="EMBL/GenBank/DDBJ databases">
        <title>Henriciella mobilis sp. nov., isolated from seawater.</title>
        <authorList>
            <person name="Cheng H."/>
            <person name="Wu Y.-H."/>
            <person name="Xu X.-W."/>
            <person name="Guo L.-L."/>
        </authorList>
    </citation>
    <scope>NUCLEOTIDE SEQUENCE [LARGE SCALE GENOMIC DNA]</scope>
    <source>
        <strain evidence="10 11">JN25</strain>
    </source>
</reference>
<dbReference type="InterPro" id="IPR013780">
    <property type="entry name" value="Glyco_hydro_b"/>
</dbReference>
<protein>
    <recommendedName>
        <fullName evidence="4">non-reducing end alpha-L-arabinofuranosidase</fullName>
        <ecNumber evidence="4">3.2.1.55</ecNumber>
    </recommendedName>
</protein>
<dbReference type="InterPro" id="IPR010720">
    <property type="entry name" value="Alpha-L-AF_C"/>
</dbReference>
<evidence type="ECO:0000256" key="4">
    <source>
        <dbReference type="ARBA" id="ARBA00012670"/>
    </source>
</evidence>
<dbReference type="Gene3D" id="3.20.20.80">
    <property type="entry name" value="Glycosidases"/>
    <property type="match status" value="1"/>
</dbReference>